<comment type="caution">
    <text evidence="1">The sequence shown here is derived from an EMBL/GenBank/DDBJ whole genome shotgun (WGS) entry which is preliminary data.</text>
</comment>
<dbReference type="Gene3D" id="1.10.10.1150">
    <property type="entry name" value="Coenzyme PQQ synthesis protein D (PqqD)"/>
    <property type="match status" value="1"/>
</dbReference>
<sequence>MMGVFLSRKKTKKNLLIMIPKFKRGIHTETREEGKVYLMIPRTNPIERFSIRFLKQPSFLSVKLDALGAFVAARIDGTNKIEEIAAGLERTFGEEAAPVVPRLAKFIEMLEINDWIIWEDEK</sequence>
<name>A0ABT8E3L4_9BACL</name>
<dbReference type="RefSeq" id="WP_290398611.1">
    <property type="nucleotide sequence ID" value="NZ_JAUHLN010000001.1"/>
</dbReference>
<evidence type="ECO:0000313" key="1">
    <source>
        <dbReference type="EMBL" id="MDN4072499.1"/>
    </source>
</evidence>
<dbReference type="Pfam" id="PF05402">
    <property type="entry name" value="PqqD"/>
    <property type="match status" value="1"/>
</dbReference>
<evidence type="ECO:0000313" key="2">
    <source>
        <dbReference type="Proteomes" id="UP001168694"/>
    </source>
</evidence>
<accession>A0ABT8E3L4</accession>
<reference evidence="1" key="1">
    <citation type="submission" date="2023-06" db="EMBL/GenBank/DDBJ databases">
        <title>Draft Genome Sequences of Representative Paenibacillus Polymyxa, Bacillus cereus, Fictibacillus sp., and Brevibacillus agri Strains Isolated from Amazonian Dark Earth.</title>
        <authorList>
            <person name="Pellegrinetti T.A."/>
            <person name="Cunha I.C.M."/>
            <person name="Chaves M.G."/>
            <person name="Freitas A.S."/>
            <person name="Silva A.V.R."/>
            <person name="Tsai S.M."/>
            <person name="Mendes L.W."/>
        </authorList>
    </citation>
    <scope>NUCLEOTIDE SEQUENCE</scope>
    <source>
        <strain evidence="1">CENA-BCM004</strain>
    </source>
</reference>
<gene>
    <name evidence="1" type="ORF">QYF49_05575</name>
</gene>
<dbReference type="InterPro" id="IPR008792">
    <property type="entry name" value="PQQD"/>
</dbReference>
<dbReference type="Proteomes" id="UP001168694">
    <property type="component" value="Unassembled WGS sequence"/>
</dbReference>
<dbReference type="EMBL" id="JAUHLN010000001">
    <property type="protein sequence ID" value="MDN4072499.1"/>
    <property type="molecule type" value="Genomic_DNA"/>
</dbReference>
<dbReference type="InterPro" id="IPR041881">
    <property type="entry name" value="PqqD_sf"/>
</dbReference>
<organism evidence="1 2">
    <name type="scientific">Fictibacillus terranigra</name>
    <dbReference type="NCBI Taxonomy" id="3058424"/>
    <lineage>
        <taxon>Bacteria</taxon>
        <taxon>Bacillati</taxon>
        <taxon>Bacillota</taxon>
        <taxon>Bacilli</taxon>
        <taxon>Bacillales</taxon>
        <taxon>Fictibacillaceae</taxon>
        <taxon>Fictibacillus</taxon>
    </lineage>
</organism>
<keyword evidence="2" id="KW-1185">Reference proteome</keyword>
<protein>
    <submittedName>
        <fullName evidence="1">PqqD family protein</fullName>
    </submittedName>
</protein>
<proteinExistence type="predicted"/>